<dbReference type="GO" id="GO:0022857">
    <property type="term" value="F:transmembrane transporter activity"/>
    <property type="evidence" value="ECO:0007669"/>
    <property type="project" value="InterPro"/>
</dbReference>
<feature type="transmembrane region" description="Helical" evidence="1">
    <location>
        <begin position="41"/>
        <end position="66"/>
    </location>
</feature>
<organism evidence="2">
    <name type="scientific">bioreactor metagenome</name>
    <dbReference type="NCBI Taxonomy" id="1076179"/>
    <lineage>
        <taxon>unclassified sequences</taxon>
        <taxon>metagenomes</taxon>
        <taxon>ecological metagenomes</taxon>
    </lineage>
</organism>
<reference evidence="2" key="1">
    <citation type="submission" date="2019-08" db="EMBL/GenBank/DDBJ databases">
        <authorList>
            <person name="Kucharzyk K."/>
            <person name="Murdoch R.W."/>
            <person name="Higgins S."/>
            <person name="Loffler F."/>
        </authorList>
    </citation>
    <scope>NUCLEOTIDE SEQUENCE</scope>
</reference>
<dbReference type="AlphaFoldDB" id="A0A644X8F0"/>
<gene>
    <name evidence="2" type="ORF">SDC9_58442</name>
</gene>
<keyword evidence="1" id="KW-1133">Transmembrane helix</keyword>
<keyword evidence="1" id="KW-0812">Transmembrane</keyword>
<evidence type="ECO:0000313" key="2">
    <source>
        <dbReference type="EMBL" id="MPM12091.1"/>
    </source>
</evidence>
<accession>A0A644X8F0</accession>
<feature type="transmembrane region" description="Helical" evidence="1">
    <location>
        <begin position="130"/>
        <end position="151"/>
    </location>
</feature>
<sequence>MKTIDSNKSKLKVTYTSILIPLAVAINLIGGQIALQLKLPLYLDAIGTVILSAIMGPWIGAISGLLSSFITSLISGNLLDTLFGLCNVATALIIGFMARGGLFKKIWHIVVATILVSFANAALGTPLGVVVYGGIQGSGVDVAVAALLALGQDLMSARFWASFPTNLIDKGIAIVIAYIILKRLPENLKKLNMSKKDKKAEAAAQAAVAEAAQEAAE</sequence>
<feature type="transmembrane region" description="Helical" evidence="1">
    <location>
        <begin position="78"/>
        <end position="100"/>
    </location>
</feature>
<proteinExistence type="predicted"/>
<protein>
    <recommendedName>
        <fullName evidence="3">ECF transporter S component</fullName>
    </recommendedName>
</protein>
<keyword evidence="1" id="KW-0472">Membrane</keyword>
<feature type="transmembrane region" description="Helical" evidence="1">
    <location>
        <begin position="12"/>
        <end position="35"/>
    </location>
</feature>
<feature type="transmembrane region" description="Helical" evidence="1">
    <location>
        <begin position="106"/>
        <end position="123"/>
    </location>
</feature>
<evidence type="ECO:0008006" key="3">
    <source>
        <dbReference type="Google" id="ProtNLM"/>
    </source>
</evidence>
<dbReference type="EMBL" id="VSSQ01001920">
    <property type="protein sequence ID" value="MPM12091.1"/>
    <property type="molecule type" value="Genomic_DNA"/>
</dbReference>
<comment type="caution">
    <text evidence="2">The sequence shown here is derived from an EMBL/GenBank/DDBJ whole genome shotgun (WGS) entry which is preliminary data.</text>
</comment>
<dbReference type="Pfam" id="PF12822">
    <property type="entry name" value="ECF_trnsprt"/>
    <property type="match status" value="1"/>
</dbReference>
<dbReference type="Gene3D" id="1.10.1760.20">
    <property type="match status" value="1"/>
</dbReference>
<feature type="transmembrane region" description="Helical" evidence="1">
    <location>
        <begin position="163"/>
        <end position="181"/>
    </location>
</feature>
<dbReference type="InterPro" id="IPR024529">
    <property type="entry name" value="ECF_trnsprt_substrate-spec"/>
</dbReference>
<name>A0A644X8F0_9ZZZZ</name>
<evidence type="ECO:0000256" key="1">
    <source>
        <dbReference type="SAM" id="Phobius"/>
    </source>
</evidence>